<evidence type="ECO:0000256" key="23">
    <source>
        <dbReference type="ARBA" id="ARBA00048679"/>
    </source>
</evidence>
<dbReference type="PROSITE" id="PS00107">
    <property type="entry name" value="PROTEIN_KINASE_ATP"/>
    <property type="match status" value="1"/>
</dbReference>
<evidence type="ECO:0000256" key="21">
    <source>
        <dbReference type="ARBA" id="ARBA00024334"/>
    </source>
</evidence>
<keyword evidence="7" id="KW-1032">Host cell membrane</keyword>
<evidence type="ECO:0000256" key="20">
    <source>
        <dbReference type="ARBA" id="ARBA00023288"/>
    </source>
</evidence>
<keyword evidence="15" id="KW-0282">Flagellum</keyword>
<keyword evidence="14 26" id="KW-0067">ATP-binding</keyword>
<sequence length="597" mass="68564">MGSQCCNGQQKSLNNNEIVNDSIKNSSLFKQSIHSLPFTNQMPCNNDEILELKKESQMGIPEISENVSKVNESEKEKQQMALSQLTVAQDPKSSNNVGNQQDQKQQEGYNNRSQSTPYKRKTITSIGTVKLGADVFVSLKQGSIGKFYSTGSTLGAGAYGKVWKVTHKSTGLIRAMKQIKKSSLIQEEQQRLFAEMNILKNLDHPHIVKLYELYQDEQNYYLITEYLSGGELFERIKAMTIFNEKKAAEYMRQILSAVMYCHEQKIVHRDLKPENILFVNDTQNSPLKIIDFGTSRKYDPSKKMTKKLGTPYYIAPEVLKQDYNEKCDIWSCGVILYILLCGYPPFTGKTEKEIMKKVGEGKYEFDADDWNQISKEAKNLINRMLHVNPNFRISAKQALNDAWIIKHCSQTIINTNVNQRVLQNLQKFQVLIIHLEFQAKSIFSQAVLSYIAFQMTNHIEQDELLKTFQSLDKNNDGILSKEELIEGYNTIYQDKEKAEQEVIKILQLIDLNQSGQVDFSEFLMAAMNQEKLVSLQKVKAAFKVFDANDDGKISKQELEQMIGTLDQELWEQILEECNAKEFITEKEFMNILLNQKI</sequence>
<dbReference type="PROSITE" id="PS50011">
    <property type="entry name" value="PROTEIN_KINASE_DOM"/>
    <property type="match status" value="1"/>
</dbReference>
<evidence type="ECO:0000256" key="17">
    <source>
        <dbReference type="ARBA" id="ARBA00023069"/>
    </source>
</evidence>
<dbReference type="SMART" id="SM00054">
    <property type="entry name" value="EFh"/>
    <property type="match status" value="3"/>
</dbReference>
<dbReference type="Pfam" id="PF00069">
    <property type="entry name" value="Pkinase"/>
    <property type="match status" value="1"/>
</dbReference>
<dbReference type="FunFam" id="3.30.200.20:FF:000695">
    <property type="entry name" value="Uncharacterized protein"/>
    <property type="match status" value="1"/>
</dbReference>
<keyword evidence="11" id="KW-0677">Repeat</keyword>
<reference evidence="30" key="1">
    <citation type="submission" date="2021-01" db="EMBL/GenBank/DDBJ databases">
        <authorList>
            <consortium name="Genoscope - CEA"/>
            <person name="William W."/>
        </authorList>
    </citation>
    <scope>NUCLEOTIDE SEQUENCE</scope>
</reference>
<accession>A0A8S1RJK8</accession>
<evidence type="ECO:0000256" key="9">
    <source>
        <dbReference type="ARBA" id="ARBA00022679"/>
    </source>
</evidence>
<evidence type="ECO:0000256" key="13">
    <source>
        <dbReference type="ARBA" id="ARBA00022777"/>
    </source>
</evidence>
<dbReference type="InterPro" id="IPR002048">
    <property type="entry name" value="EF_hand_dom"/>
</dbReference>
<evidence type="ECO:0000256" key="15">
    <source>
        <dbReference type="ARBA" id="ARBA00022846"/>
    </source>
</evidence>
<dbReference type="InterPro" id="IPR050205">
    <property type="entry name" value="CDPK_Ser/Thr_kinases"/>
</dbReference>
<comment type="catalytic activity">
    <reaction evidence="23">
        <text>L-seryl-[protein] + ATP = O-phospho-L-seryl-[protein] + ADP + H(+)</text>
        <dbReference type="Rhea" id="RHEA:17989"/>
        <dbReference type="Rhea" id="RHEA-COMP:9863"/>
        <dbReference type="Rhea" id="RHEA-COMP:11604"/>
        <dbReference type="ChEBI" id="CHEBI:15378"/>
        <dbReference type="ChEBI" id="CHEBI:29999"/>
        <dbReference type="ChEBI" id="CHEBI:30616"/>
        <dbReference type="ChEBI" id="CHEBI:83421"/>
        <dbReference type="ChEBI" id="CHEBI:456216"/>
        <dbReference type="EC" id="2.7.11.1"/>
    </reaction>
</comment>
<feature type="domain" description="EF-hand" evidence="29">
    <location>
        <begin position="459"/>
        <end position="494"/>
    </location>
</feature>
<keyword evidence="8" id="KW-0723">Serine/threonine-protein kinase</keyword>
<keyword evidence="16" id="KW-0472">Membrane</keyword>
<evidence type="ECO:0000256" key="7">
    <source>
        <dbReference type="ARBA" id="ARBA00022511"/>
    </source>
</evidence>
<dbReference type="EC" id="2.7.11.1" evidence="5"/>
<keyword evidence="19" id="KW-0966">Cell projection</keyword>
<keyword evidence="31" id="KW-1185">Reference proteome</keyword>
<dbReference type="GO" id="GO:0020005">
    <property type="term" value="C:symbiont-containing vacuole membrane"/>
    <property type="evidence" value="ECO:0007669"/>
    <property type="project" value="UniProtKB-SubCell"/>
</dbReference>
<evidence type="ECO:0000256" key="5">
    <source>
        <dbReference type="ARBA" id="ARBA00012513"/>
    </source>
</evidence>
<dbReference type="FunFam" id="1.10.238.10:FF:000199">
    <property type="entry name" value="Uncharacterized protein"/>
    <property type="match status" value="1"/>
</dbReference>
<evidence type="ECO:0000256" key="24">
    <source>
        <dbReference type="ARBA" id="ARBA00060437"/>
    </source>
</evidence>
<evidence type="ECO:0000256" key="3">
    <source>
        <dbReference type="ARBA" id="ARBA00004342"/>
    </source>
</evidence>
<evidence type="ECO:0000256" key="8">
    <source>
        <dbReference type="ARBA" id="ARBA00022527"/>
    </source>
</evidence>
<keyword evidence="10" id="KW-0519">Myristate</keyword>
<keyword evidence="20" id="KW-0449">Lipoprotein</keyword>
<organism evidence="30 31">
    <name type="scientific">Paramecium sonneborni</name>
    <dbReference type="NCBI Taxonomy" id="65129"/>
    <lineage>
        <taxon>Eukaryota</taxon>
        <taxon>Sar</taxon>
        <taxon>Alveolata</taxon>
        <taxon>Ciliophora</taxon>
        <taxon>Intramacronucleata</taxon>
        <taxon>Oligohymenophorea</taxon>
        <taxon>Peniculida</taxon>
        <taxon>Parameciidae</taxon>
        <taxon>Paramecium</taxon>
    </lineage>
</organism>
<evidence type="ECO:0000256" key="2">
    <source>
        <dbReference type="ARBA" id="ARBA00004230"/>
    </source>
</evidence>
<dbReference type="InterPro" id="IPR017441">
    <property type="entry name" value="Protein_kinase_ATP_BS"/>
</dbReference>
<dbReference type="SMART" id="SM00220">
    <property type="entry name" value="S_TKc"/>
    <property type="match status" value="1"/>
</dbReference>
<evidence type="ECO:0000256" key="10">
    <source>
        <dbReference type="ARBA" id="ARBA00022707"/>
    </source>
</evidence>
<evidence type="ECO:0000256" key="1">
    <source>
        <dbReference type="ARBA" id="ARBA00001946"/>
    </source>
</evidence>
<feature type="binding site" evidence="26">
    <location>
        <position position="177"/>
    </location>
    <ligand>
        <name>ATP</name>
        <dbReference type="ChEBI" id="CHEBI:30616"/>
    </ligand>
</feature>
<comment type="subcellular location">
    <subcellularLocation>
        <location evidence="3">Cell membrane</location>
        <topology evidence="3">Lipid-anchor</topology>
        <orientation evidence="3">Cytoplasmic side</orientation>
    </subcellularLocation>
    <subcellularLocation>
        <location evidence="2">Cell projection</location>
        <location evidence="2">Cilium</location>
        <location evidence="2">Flagellum</location>
    </subcellularLocation>
    <subcellularLocation>
        <location evidence="4">Host cell membrane</location>
        <topology evidence="4">Lipid-anchor</topology>
    </subcellularLocation>
    <subcellularLocation>
        <location evidence="24">Parasitophorous vacuole membrane</location>
        <topology evidence="24">Lipid-anchor</topology>
    </subcellularLocation>
</comment>
<dbReference type="PROSITE" id="PS00108">
    <property type="entry name" value="PROTEIN_KINASE_ST"/>
    <property type="match status" value="1"/>
</dbReference>
<dbReference type="PROSITE" id="PS00018">
    <property type="entry name" value="EF_HAND_1"/>
    <property type="match status" value="3"/>
</dbReference>
<dbReference type="Proteomes" id="UP000692954">
    <property type="component" value="Unassembled WGS sequence"/>
</dbReference>
<evidence type="ECO:0000256" key="16">
    <source>
        <dbReference type="ARBA" id="ARBA00022870"/>
    </source>
</evidence>
<dbReference type="Pfam" id="PF13499">
    <property type="entry name" value="EF-hand_7"/>
    <property type="match status" value="1"/>
</dbReference>
<evidence type="ECO:0000256" key="4">
    <source>
        <dbReference type="ARBA" id="ARBA00004425"/>
    </source>
</evidence>
<keyword evidence="12 26" id="KW-0547">Nucleotide-binding</keyword>
<evidence type="ECO:0000256" key="11">
    <source>
        <dbReference type="ARBA" id="ARBA00022737"/>
    </source>
</evidence>
<evidence type="ECO:0000256" key="18">
    <source>
        <dbReference type="ARBA" id="ARBA00023139"/>
    </source>
</evidence>
<dbReference type="PROSITE" id="PS50222">
    <property type="entry name" value="EF_HAND_2"/>
    <property type="match status" value="3"/>
</dbReference>
<gene>
    <name evidence="30" type="ORF">PSON_ATCC_30995.1.T1730071</name>
</gene>
<feature type="compositionally biased region" description="Polar residues" evidence="27">
    <location>
        <begin position="80"/>
        <end position="120"/>
    </location>
</feature>
<keyword evidence="13" id="KW-0418">Kinase</keyword>
<evidence type="ECO:0000256" key="19">
    <source>
        <dbReference type="ARBA" id="ARBA00023273"/>
    </source>
</evidence>
<dbReference type="InterPro" id="IPR008271">
    <property type="entry name" value="Ser/Thr_kinase_AS"/>
</dbReference>
<name>A0A8S1RJK8_9CILI</name>
<comment type="similarity">
    <text evidence="21">Belongs to the protein kinase superfamily. Ser/Thr protein kinase family. CDPK subfamily.</text>
</comment>
<evidence type="ECO:0000259" key="29">
    <source>
        <dbReference type="PROSITE" id="PS50222"/>
    </source>
</evidence>
<evidence type="ECO:0000313" key="31">
    <source>
        <dbReference type="Proteomes" id="UP000692954"/>
    </source>
</evidence>
<evidence type="ECO:0000256" key="27">
    <source>
        <dbReference type="SAM" id="MobiDB-lite"/>
    </source>
</evidence>
<dbReference type="InterPro" id="IPR000719">
    <property type="entry name" value="Prot_kinase_dom"/>
</dbReference>
<keyword evidence="16" id="KW-1043">Host membrane</keyword>
<comment type="cofactor">
    <cofactor evidence="1">
        <name>Mg(2+)</name>
        <dbReference type="ChEBI" id="CHEBI:18420"/>
    </cofactor>
</comment>
<dbReference type="FunFam" id="1.10.510.10:FF:000398">
    <property type="entry name" value="Calcium-dependent protein kinase 1"/>
    <property type="match status" value="1"/>
</dbReference>
<feature type="domain" description="EF-hand" evidence="29">
    <location>
        <begin position="533"/>
        <end position="568"/>
    </location>
</feature>
<evidence type="ECO:0000313" key="30">
    <source>
        <dbReference type="EMBL" id="CAD8127149.1"/>
    </source>
</evidence>
<dbReference type="GO" id="GO:0005524">
    <property type="term" value="F:ATP binding"/>
    <property type="evidence" value="ECO:0007669"/>
    <property type="project" value="UniProtKB-UniRule"/>
</dbReference>
<dbReference type="GO" id="GO:0004674">
    <property type="term" value="F:protein serine/threonine kinase activity"/>
    <property type="evidence" value="ECO:0007669"/>
    <property type="project" value="UniProtKB-KW"/>
</dbReference>
<evidence type="ECO:0000256" key="26">
    <source>
        <dbReference type="PROSITE-ProRule" id="PRU10141"/>
    </source>
</evidence>
<dbReference type="Pfam" id="PF13202">
    <property type="entry name" value="EF-hand_5"/>
    <property type="match status" value="1"/>
</dbReference>
<keyword evidence="9" id="KW-0808">Transferase</keyword>
<dbReference type="GO" id="GO:0020002">
    <property type="term" value="C:host cell plasma membrane"/>
    <property type="evidence" value="ECO:0007669"/>
    <property type="project" value="UniProtKB-SubCell"/>
</dbReference>
<dbReference type="GO" id="GO:0031514">
    <property type="term" value="C:motile cilium"/>
    <property type="evidence" value="ECO:0007669"/>
    <property type="project" value="UniProtKB-SubCell"/>
</dbReference>
<dbReference type="CDD" id="cd00051">
    <property type="entry name" value="EFh"/>
    <property type="match status" value="3"/>
</dbReference>
<keyword evidence="17" id="KW-0969">Cilium</keyword>
<protein>
    <recommendedName>
        <fullName evidence="25">Calcium-dependent protein kinase 1</fullName>
        <ecNumber evidence="5">2.7.11.1</ecNumber>
    </recommendedName>
</protein>
<comment type="catalytic activity">
    <reaction evidence="22">
        <text>L-threonyl-[protein] + ATP = O-phospho-L-threonyl-[protein] + ADP + H(+)</text>
        <dbReference type="Rhea" id="RHEA:46608"/>
        <dbReference type="Rhea" id="RHEA-COMP:11060"/>
        <dbReference type="Rhea" id="RHEA-COMP:11605"/>
        <dbReference type="ChEBI" id="CHEBI:15378"/>
        <dbReference type="ChEBI" id="CHEBI:30013"/>
        <dbReference type="ChEBI" id="CHEBI:30616"/>
        <dbReference type="ChEBI" id="CHEBI:61977"/>
        <dbReference type="ChEBI" id="CHEBI:456216"/>
        <dbReference type="EC" id="2.7.11.1"/>
    </reaction>
</comment>
<keyword evidence="6" id="KW-1003">Cell membrane</keyword>
<dbReference type="PANTHER" id="PTHR24349">
    <property type="entry name" value="SERINE/THREONINE-PROTEIN KINASE"/>
    <property type="match status" value="1"/>
</dbReference>
<proteinExistence type="inferred from homology"/>
<dbReference type="EMBL" id="CAJJDN010000173">
    <property type="protein sequence ID" value="CAD8127149.1"/>
    <property type="molecule type" value="Genomic_DNA"/>
</dbReference>
<evidence type="ECO:0000256" key="6">
    <source>
        <dbReference type="ARBA" id="ARBA00022475"/>
    </source>
</evidence>
<evidence type="ECO:0000256" key="14">
    <source>
        <dbReference type="ARBA" id="ARBA00022840"/>
    </source>
</evidence>
<feature type="domain" description="EF-hand" evidence="29">
    <location>
        <begin position="497"/>
        <end position="532"/>
    </location>
</feature>
<dbReference type="InterPro" id="IPR018247">
    <property type="entry name" value="EF_Hand_1_Ca_BS"/>
</dbReference>
<dbReference type="GO" id="GO:0005886">
    <property type="term" value="C:plasma membrane"/>
    <property type="evidence" value="ECO:0007669"/>
    <property type="project" value="UniProtKB-SubCell"/>
</dbReference>
<evidence type="ECO:0000256" key="12">
    <source>
        <dbReference type="ARBA" id="ARBA00022741"/>
    </source>
</evidence>
<feature type="domain" description="Protein kinase" evidence="28">
    <location>
        <begin position="148"/>
        <end position="404"/>
    </location>
</feature>
<dbReference type="AlphaFoldDB" id="A0A8S1RJK8"/>
<comment type="caution">
    <text evidence="30">The sequence shown here is derived from an EMBL/GenBank/DDBJ whole genome shotgun (WGS) entry which is preliminary data.</text>
</comment>
<dbReference type="OrthoDB" id="40902at2759"/>
<dbReference type="GO" id="GO:0005509">
    <property type="term" value="F:calcium ion binding"/>
    <property type="evidence" value="ECO:0007669"/>
    <property type="project" value="InterPro"/>
</dbReference>
<keyword evidence="18" id="KW-0564">Palmitate</keyword>
<evidence type="ECO:0000256" key="22">
    <source>
        <dbReference type="ARBA" id="ARBA00047899"/>
    </source>
</evidence>
<evidence type="ECO:0000256" key="25">
    <source>
        <dbReference type="ARBA" id="ARBA00068067"/>
    </source>
</evidence>
<dbReference type="CDD" id="cd05117">
    <property type="entry name" value="STKc_CAMK"/>
    <property type="match status" value="1"/>
</dbReference>
<feature type="region of interest" description="Disordered" evidence="27">
    <location>
        <begin position="67"/>
        <end position="120"/>
    </location>
</feature>
<evidence type="ECO:0000259" key="28">
    <source>
        <dbReference type="PROSITE" id="PS50011"/>
    </source>
</evidence>